<name>A0ABZ2V2Y1_9RHOB</name>
<dbReference type="EMBL" id="CP150951">
    <property type="protein sequence ID" value="WZC48451.1"/>
    <property type="molecule type" value="Genomic_DNA"/>
</dbReference>
<sequence>MAGFGPVLRGAVNQCVDDRVATRQLAKSYGLFRSNPIWTGG</sequence>
<evidence type="ECO:0000313" key="2">
    <source>
        <dbReference type="Proteomes" id="UP001440612"/>
    </source>
</evidence>
<dbReference type="Proteomes" id="UP001440612">
    <property type="component" value="Chromosome"/>
</dbReference>
<protein>
    <recommendedName>
        <fullName evidence="3">Transposase</fullName>
    </recommendedName>
</protein>
<evidence type="ECO:0000313" key="1">
    <source>
        <dbReference type="EMBL" id="WZC48451.1"/>
    </source>
</evidence>
<accession>A0ABZ2V2Y1</accession>
<keyword evidence="2" id="KW-1185">Reference proteome</keyword>
<reference evidence="2" key="1">
    <citation type="submission" date="2024-04" db="EMBL/GenBank/DDBJ databases">
        <title>Phylogenomic analyses of a clade within the roseobacter group suggest taxonomic reassignments of species of the genera Aestuariivita, Citreicella, Loktanella, Nautella, Pelagibaca, Ruegeria, Thalassobius, Thiobacimonas and Tropicibacter, and the proposal o.</title>
        <authorList>
            <person name="Jeon C.O."/>
        </authorList>
    </citation>
    <scope>NUCLEOTIDE SEQUENCE [LARGE SCALE GENOMIC DNA]</scope>
    <source>
        <strain evidence="2">BS5-3</strain>
    </source>
</reference>
<dbReference type="RefSeq" id="WP_341366567.1">
    <property type="nucleotide sequence ID" value="NZ_CP150951.2"/>
</dbReference>
<proteinExistence type="predicted"/>
<gene>
    <name evidence="1" type="ORF">AABB29_16555</name>
</gene>
<evidence type="ECO:0008006" key="3">
    <source>
        <dbReference type="Google" id="ProtNLM"/>
    </source>
</evidence>
<organism evidence="1 2">
    <name type="scientific">Yoonia phaeophyticola</name>
    <dbReference type="NCBI Taxonomy" id="3137369"/>
    <lineage>
        <taxon>Bacteria</taxon>
        <taxon>Pseudomonadati</taxon>
        <taxon>Pseudomonadota</taxon>
        <taxon>Alphaproteobacteria</taxon>
        <taxon>Rhodobacterales</taxon>
        <taxon>Paracoccaceae</taxon>
        <taxon>Yoonia</taxon>
    </lineage>
</organism>